<comment type="catalytic activity">
    <reaction evidence="1">
        <text>ATP + protein L-histidine = ADP + protein N-phospho-L-histidine.</text>
        <dbReference type="EC" id="2.7.13.3"/>
    </reaction>
</comment>
<evidence type="ECO:0000256" key="8">
    <source>
        <dbReference type="ARBA" id="ARBA00022777"/>
    </source>
</evidence>
<evidence type="ECO:0000256" key="4">
    <source>
        <dbReference type="ARBA" id="ARBA00022500"/>
    </source>
</evidence>
<dbReference type="SMART" id="SM00260">
    <property type="entry name" value="CheW"/>
    <property type="match status" value="1"/>
</dbReference>
<dbReference type="EC" id="2.7.13.3" evidence="2"/>
<dbReference type="InterPro" id="IPR005467">
    <property type="entry name" value="His_kinase_dom"/>
</dbReference>
<dbReference type="SUPFAM" id="SSF47226">
    <property type="entry name" value="Histidine-containing phosphotransfer domain, HPT domain"/>
    <property type="match status" value="1"/>
</dbReference>
<dbReference type="InterPro" id="IPR037006">
    <property type="entry name" value="CheA-like_homodim_sf"/>
</dbReference>
<keyword evidence="7" id="KW-0547">Nucleotide-binding</keyword>
<feature type="domain" description="CheW-like" evidence="15">
    <location>
        <begin position="607"/>
        <end position="737"/>
    </location>
</feature>
<dbReference type="SUPFAM" id="SSF55874">
    <property type="entry name" value="ATPase domain of HSP90 chaperone/DNA topoisomerase II/histidine kinase"/>
    <property type="match status" value="1"/>
</dbReference>
<dbReference type="PANTHER" id="PTHR43395:SF10">
    <property type="entry name" value="CHEMOTAXIS PROTEIN CHEA"/>
    <property type="match status" value="1"/>
</dbReference>
<dbReference type="Gene3D" id="3.30.565.10">
    <property type="entry name" value="Histidine kinase-like ATPase, C-terminal domain"/>
    <property type="match status" value="1"/>
</dbReference>
<dbReference type="GO" id="GO:0005524">
    <property type="term" value="F:ATP binding"/>
    <property type="evidence" value="ECO:0007669"/>
    <property type="project" value="UniProtKB-KW"/>
</dbReference>
<dbReference type="Pfam" id="PF02895">
    <property type="entry name" value="H-kinase_dim"/>
    <property type="match status" value="1"/>
</dbReference>
<accession>A0A8A4TUZ7</accession>
<dbReference type="SUPFAM" id="SSF50341">
    <property type="entry name" value="CheW-like"/>
    <property type="match status" value="1"/>
</dbReference>
<dbReference type="PRINTS" id="PR00344">
    <property type="entry name" value="BCTRLSENSOR"/>
</dbReference>
<evidence type="ECO:0000259" key="16">
    <source>
        <dbReference type="PROSITE" id="PS50894"/>
    </source>
</evidence>
<gene>
    <name evidence="17" type="ORF">J3U87_15155</name>
</gene>
<dbReference type="InterPro" id="IPR036890">
    <property type="entry name" value="HATPase_C_sf"/>
</dbReference>
<dbReference type="Pfam" id="PF01584">
    <property type="entry name" value="CheW"/>
    <property type="match status" value="1"/>
</dbReference>
<feature type="compositionally biased region" description="Acidic residues" evidence="13">
    <location>
        <begin position="180"/>
        <end position="194"/>
    </location>
</feature>
<dbReference type="SUPFAM" id="SSF47384">
    <property type="entry name" value="Homodimeric domain of signal transducing histidine kinase"/>
    <property type="match status" value="1"/>
</dbReference>
<dbReference type="InterPro" id="IPR003594">
    <property type="entry name" value="HATPase_dom"/>
</dbReference>
<evidence type="ECO:0000256" key="1">
    <source>
        <dbReference type="ARBA" id="ARBA00000085"/>
    </source>
</evidence>
<evidence type="ECO:0000256" key="10">
    <source>
        <dbReference type="ARBA" id="ARBA00023012"/>
    </source>
</evidence>
<dbReference type="GO" id="GO:0000155">
    <property type="term" value="F:phosphorelay sensor kinase activity"/>
    <property type="evidence" value="ECO:0007669"/>
    <property type="project" value="InterPro"/>
</dbReference>
<dbReference type="PROSITE" id="PS50851">
    <property type="entry name" value="CHEW"/>
    <property type="match status" value="1"/>
</dbReference>
<dbReference type="SMART" id="SM01231">
    <property type="entry name" value="H-kinase_dim"/>
    <property type="match status" value="1"/>
</dbReference>
<dbReference type="GO" id="GO:0005737">
    <property type="term" value="C:cytoplasm"/>
    <property type="evidence" value="ECO:0007669"/>
    <property type="project" value="InterPro"/>
</dbReference>
<evidence type="ECO:0000259" key="15">
    <source>
        <dbReference type="PROSITE" id="PS50851"/>
    </source>
</evidence>
<keyword evidence="10" id="KW-0902">Two-component regulatory system</keyword>
<protein>
    <recommendedName>
        <fullName evidence="3">Chemotaxis protein CheA</fullName>
        <ecNumber evidence="2">2.7.13.3</ecNumber>
    </recommendedName>
</protein>
<dbReference type="CDD" id="cd00088">
    <property type="entry name" value="HPT"/>
    <property type="match status" value="1"/>
</dbReference>
<dbReference type="Gene3D" id="1.10.287.560">
    <property type="entry name" value="Histidine kinase CheA-like, homodimeric domain"/>
    <property type="match status" value="1"/>
</dbReference>
<dbReference type="PROSITE" id="PS50109">
    <property type="entry name" value="HIS_KIN"/>
    <property type="match status" value="1"/>
</dbReference>
<proteinExistence type="predicted"/>
<dbReference type="PANTHER" id="PTHR43395">
    <property type="entry name" value="SENSOR HISTIDINE KINASE CHEA"/>
    <property type="match status" value="1"/>
</dbReference>
<dbReference type="InterPro" id="IPR002545">
    <property type="entry name" value="CheW-lke_dom"/>
</dbReference>
<comment type="function">
    <text evidence="11">Involved in the transmission of sensory signals from the chemoreceptors to the flagellar motors. CheA is autophosphorylated; it can transfer its phosphate group to either CheB or CheY.</text>
</comment>
<evidence type="ECO:0000256" key="7">
    <source>
        <dbReference type="ARBA" id="ARBA00022741"/>
    </source>
</evidence>
<dbReference type="SMART" id="SM00073">
    <property type="entry name" value="HPT"/>
    <property type="match status" value="1"/>
</dbReference>
<evidence type="ECO:0000313" key="18">
    <source>
        <dbReference type="Proteomes" id="UP000663929"/>
    </source>
</evidence>
<feature type="modified residue" description="Phosphohistidine" evidence="12">
    <location>
        <position position="51"/>
    </location>
</feature>
<dbReference type="AlphaFoldDB" id="A0A8A4TUZ7"/>
<evidence type="ECO:0000256" key="9">
    <source>
        <dbReference type="ARBA" id="ARBA00022840"/>
    </source>
</evidence>
<name>A0A8A4TUZ7_SULCO</name>
<feature type="domain" description="Histidine kinase" evidence="14">
    <location>
        <begin position="398"/>
        <end position="603"/>
    </location>
</feature>
<dbReference type="PROSITE" id="PS50894">
    <property type="entry name" value="HPT"/>
    <property type="match status" value="1"/>
</dbReference>
<dbReference type="GO" id="GO:0006935">
    <property type="term" value="P:chemotaxis"/>
    <property type="evidence" value="ECO:0007669"/>
    <property type="project" value="UniProtKB-KW"/>
</dbReference>
<keyword evidence="6" id="KW-0808">Transferase</keyword>
<organism evidence="17 18">
    <name type="scientific">Sulfidibacter corallicola</name>
    <dbReference type="NCBI Taxonomy" id="2818388"/>
    <lineage>
        <taxon>Bacteria</taxon>
        <taxon>Pseudomonadati</taxon>
        <taxon>Acidobacteriota</taxon>
        <taxon>Holophagae</taxon>
        <taxon>Acanthopleuribacterales</taxon>
        <taxon>Acanthopleuribacteraceae</taxon>
        <taxon>Sulfidibacter</taxon>
    </lineage>
</organism>
<evidence type="ECO:0000256" key="3">
    <source>
        <dbReference type="ARBA" id="ARBA00021495"/>
    </source>
</evidence>
<dbReference type="Proteomes" id="UP000663929">
    <property type="component" value="Chromosome"/>
</dbReference>
<dbReference type="InterPro" id="IPR036641">
    <property type="entry name" value="HPT_dom_sf"/>
</dbReference>
<dbReference type="InterPro" id="IPR008207">
    <property type="entry name" value="Sig_transdc_His_kin_Hpt_dom"/>
</dbReference>
<feature type="compositionally biased region" description="Low complexity" evidence="13">
    <location>
        <begin position="321"/>
        <end position="331"/>
    </location>
</feature>
<keyword evidence="5 12" id="KW-0597">Phosphoprotein</keyword>
<reference evidence="17" key="1">
    <citation type="submission" date="2021-03" db="EMBL/GenBank/DDBJ databases">
        <title>Acanthopleuribacteraceae sp. M133.</title>
        <authorList>
            <person name="Wang G."/>
        </authorList>
    </citation>
    <scope>NUCLEOTIDE SEQUENCE</scope>
    <source>
        <strain evidence="17">M133</strain>
    </source>
</reference>
<dbReference type="InterPro" id="IPR004358">
    <property type="entry name" value="Sig_transdc_His_kin-like_C"/>
</dbReference>
<feature type="region of interest" description="Disordered" evidence="13">
    <location>
        <begin position="282"/>
        <end position="353"/>
    </location>
</feature>
<evidence type="ECO:0000256" key="12">
    <source>
        <dbReference type="PROSITE-ProRule" id="PRU00110"/>
    </source>
</evidence>
<dbReference type="InterPro" id="IPR036061">
    <property type="entry name" value="CheW-like_dom_sf"/>
</dbReference>
<dbReference type="Pfam" id="PF02518">
    <property type="entry name" value="HATPase_c"/>
    <property type="match status" value="1"/>
</dbReference>
<evidence type="ECO:0000256" key="6">
    <source>
        <dbReference type="ARBA" id="ARBA00022679"/>
    </source>
</evidence>
<dbReference type="Gene3D" id="1.20.120.160">
    <property type="entry name" value="HPT domain"/>
    <property type="match status" value="1"/>
</dbReference>
<sequence length="737" mass="80436">MDDEYDIDREMMIDFIDESVESLSLIPGLFVQLEQAPGDLSIIEAVFRPVHSLKGNAAYFGLLKTKALAHELESILDRLRKGKLSVQPVIIDTLLSGVDEILAILDATREAGDEACEAERYEAVMEQVVKQLDASTEAVESPIPQALVLLRKLADAPLLANTEEHATLMQAIDLLAAGTPEEEPAEEAPEEDATPDGPLASMMQILENPPSGLTKEQQAELVEACLKEMTELAETDAAQHTIAEALEEFDLFVSRIGFDDILRNSLIEKGRRLAQMQAWETYPGGGGAADEASDAGEGAPSDEPSPSGQGDVQPKPEKAESAAAEEQPAADQPRRAEEPAAEARKQDRGRTMRVSEDSIDAFLSFVGELIAVDEMFRYIHSELLKTQAGLPITSAFLRVINTFTKLSDDLQASIMEIRKVTVRTMLEKSRRIVRDVASSRNKRIDTVIAGDDLTIDRSLIETLEAPLVHMVRNAADHGIEPPAERAQTGKSETGVVTVTMTESEDTITLSIKDDGRGLDYEKIRQKALANGLLGPNDPVTEDLLVDFIFSSGFSTASAVTEISGRGVGMDAVKRAVEDAGGRMEVKTKPGQGTEFFIKLPATVGTQIMQSFVVQISEQRFVVPMDSISGSFRPLSKDLHRLPNGAVCVKRNGMIMPITHLDGPYYGEYNDLLDGILITVEAKSRPFAFFVDVILGLQKVVLRPVPWIDLRKYLGAAVMGDGQVSMIVDLRAIERQVE</sequence>
<dbReference type="InterPro" id="IPR004105">
    <property type="entry name" value="CheA-like_dim"/>
</dbReference>
<dbReference type="Pfam" id="PF01627">
    <property type="entry name" value="Hpt"/>
    <property type="match status" value="1"/>
</dbReference>
<feature type="region of interest" description="Disordered" evidence="13">
    <location>
        <begin position="180"/>
        <end position="204"/>
    </location>
</feature>
<evidence type="ECO:0000256" key="2">
    <source>
        <dbReference type="ARBA" id="ARBA00012438"/>
    </source>
</evidence>
<keyword evidence="9" id="KW-0067">ATP-binding</keyword>
<evidence type="ECO:0000313" key="17">
    <source>
        <dbReference type="EMBL" id="QTD53786.1"/>
    </source>
</evidence>
<dbReference type="FunFam" id="3.30.565.10:FF:000016">
    <property type="entry name" value="Chemotaxis protein CheA, putative"/>
    <property type="match status" value="1"/>
</dbReference>
<evidence type="ECO:0000256" key="13">
    <source>
        <dbReference type="SAM" id="MobiDB-lite"/>
    </source>
</evidence>
<feature type="domain" description="HPt" evidence="16">
    <location>
        <begin position="4"/>
        <end position="108"/>
    </location>
</feature>
<keyword evidence="18" id="KW-1185">Reference proteome</keyword>
<dbReference type="InterPro" id="IPR036097">
    <property type="entry name" value="HisK_dim/P_sf"/>
</dbReference>
<dbReference type="RefSeq" id="WP_237383886.1">
    <property type="nucleotide sequence ID" value="NZ_CP071793.1"/>
</dbReference>
<evidence type="ECO:0000256" key="11">
    <source>
        <dbReference type="ARBA" id="ARBA00035100"/>
    </source>
</evidence>
<dbReference type="KEGG" id="scor:J3U87_15155"/>
<dbReference type="SMART" id="SM00387">
    <property type="entry name" value="HATPase_c"/>
    <property type="match status" value="1"/>
</dbReference>
<feature type="compositionally biased region" description="Basic and acidic residues" evidence="13">
    <location>
        <begin position="332"/>
        <end position="353"/>
    </location>
</feature>
<keyword evidence="4" id="KW-0145">Chemotaxis</keyword>
<evidence type="ECO:0000256" key="5">
    <source>
        <dbReference type="ARBA" id="ARBA00022553"/>
    </source>
</evidence>
<dbReference type="EMBL" id="CP071793">
    <property type="protein sequence ID" value="QTD53786.1"/>
    <property type="molecule type" value="Genomic_DNA"/>
</dbReference>
<evidence type="ECO:0000259" key="14">
    <source>
        <dbReference type="PROSITE" id="PS50109"/>
    </source>
</evidence>
<dbReference type="InterPro" id="IPR051315">
    <property type="entry name" value="Bact_Chemotaxis_CheA"/>
</dbReference>
<keyword evidence="8" id="KW-0418">Kinase</keyword>
<dbReference type="Gene3D" id="2.30.30.40">
    <property type="entry name" value="SH3 Domains"/>
    <property type="match status" value="1"/>
</dbReference>